<evidence type="ECO:0000313" key="1">
    <source>
        <dbReference type="EMBL" id="KAH3821391.1"/>
    </source>
</evidence>
<reference evidence="1" key="1">
    <citation type="journal article" date="2019" name="bioRxiv">
        <title>The Genome of the Zebra Mussel, Dreissena polymorpha: A Resource for Invasive Species Research.</title>
        <authorList>
            <person name="McCartney M.A."/>
            <person name="Auch B."/>
            <person name="Kono T."/>
            <person name="Mallez S."/>
            <person name="Zhang Y."/>
            <person name="Obille A."/>
            <person name="Becker A."/>
            <person name="Abrahante J.E."/>
            <person name="Garbe J."/>
            <person name="Badalamenti J.P."/>
            <person name="Herman A."/>
            <person name="Mangelson H."/>
            <person name="Liachko I."/>
            <person name="Sullivan S."/>
            <person name="Sone E.D."/>
            <person name="Koren S."/>
            <person name="Silverstein K.A.T."/>
            <person name="Beckman K.B."/>
            <person name="Gohl D.M."/>
        </authorList>
    </citation>
    <scope>NUCLEOTIDE SEQUENCE</scope>
    <source>
        <strain evidence="1">Duluth1</strain>
        <tissue evidence="1">Whole animal</tissue>
    </source>
</reference>
<dbReference type="Proteomes" id="UP000828390">
    <property type="component" value="Unassembled WGS sequence"/>
</dbReference>
<dbReference type="EMBL" id="JAIWYP010000005">
    <property type="protein sequence ID" value="KAH3821391.1"/>
    <property type="molecule type" value="Genomic_DNA"/>
</dbReference>
<proteinExistence type="predicted"/>
<dbReference type="AlphaFoldDB" id="A0A9D4JR91"/>
<organism evidence="1 2">
    <name type="scientific">Dreissena polymorpha</name>
    <name type="common">Zebra mussel</name>
    <name type="synonym">Mytilus polymorpha</name>
    <dbReference type="NCBI Taxonomy" id="45954"/>
    <lineage>
        <taxon>Eukaryota</taxon>
        <taxon>Metazoa</taxon>
        <taxon>Spiralia</taxon>
        <taxon>Lophotrochozoa</taxon>
        <taxon>Mollusca</taxon>
        <taxon>Bivalvia</taxon>
        <taxon>Autobranchia</taxon>
        <taxon>Heteroconchia</taxon>
        <taxon>Euheterodonta</taxon>
        <taxon>Imparidentia</taxon>
        <taxon>Neoheterodontei</taxon>
        <taxon>Myida</taxon>
        <taxon>Dreissenoidea</taxon>
        <taxon>Dreissenidae</taxon>
        <taxon>Dreissena</taxon>
    </lineage>
</organism>
<protein>
    <submittedName>
        <fullName evidence="1">Uncharacterized protein</fullName>
    </submittedName>
</protein>
<name>A0A9D4JR91_DREPO</name>
<reference evidence="1" key="2">
    <citation type="submission" date="2020-11" db="EMBL/GenBank/DDBJ databases">
        <authorList>
            <person name="McCartney M.A."/>
            <person name="Auch B."/>
            <person name="Kono T."/>
            <person name="Mallez S."/>
            <person name="Becker A."/>
            <person name="Gohl D.M."/>
            <person name="Silverstein K.A.T."/>
            <person name="Koren S."/>
            <person name="Bechman K.B."/>
            <person name="Herman A."/>
            <person name="Abrahante J.E."/>
            <person name="Garbe J."/>
        </authorList>
    </citation>
    <scope>NUCLEOTIDE SEQUENCE</scope>
    <source>
        <strain evidence="1">Duluth1</strain>
        <tissue evidence="1">Whole animal</tissue>
    </source>
</reference>
<sequence>MQGPNEIHGLNGGDIMLGLITPLHTRYLQYQWFRDGSLFHKGMNASVLKVTCPGKYSVGKIIGEQLYTFDAGCNVTEQFNTMKTLTKINPVIGYFTDS</sequence>
<accession>A0A9D4JR91</accession>
<keyword evidence="2" id="KW-1185">Reference proteome</keyword>
<gene>
    <name evidence="1" type="ORF">DPMN_123155</name>
</gene>
<evidence type="ECO:0000313" key="2">
    <source>
        <dbReference type="Proteomes" id="UP000828390"/>
    </source>
</evidence>
<comment type="caution">
    <text evidence="1">The sequence shown here is derived from an EMBL/GenBank/DDBJ whole genome shotgun (WGS) entry which is preliminary data.</text>
</comment>